<dbReference type="PANTHER" id="PTHR43725">
    <property type="entry name" value="UDP-GLUCOSE 4-EPIMERASE"/>
    <property type="match status" value="1"/>
</dbReference>
<keyword evidence="14" id="KW-1185">Reference proteome</keyword>
<evidence type="ECO:0000259" key="12">
    <source>
        <dbReference type="Pfam" id="PF01370"/>
    </source>
</evidence>
<evidence type="ECO:0000256" key="10">
    <source>
        <dbReference type="ARBA" id="ARBA00023277"/>
    </source>
</evidence>
<evidence type="ECO:0000256" key="5">
    <source>
        <dbReference type="ARBA" id="ARBA00013189"/>
    </source>
</evidence>
<evidence type="ECO:0000256" key="2">
    <source>
        <dbReference type="ARBA" id="ARBA00001911"/>
    </source>
</evidence>
<keyword evidence="8" id="KW-0299">Galactose metabolism</keyword>
<evidence type="ECO:0000256" key="8">
    <source>
        <dbReference type="ARBA" id="ARBA00023144"/>
    </source>
</evidence>
<comment type="cofactor">
    <cofactor evidence="2 11">
        <name>NAD(+)</name>
        <dbReference type="ChEBI" id="CHEBI:57540"/>
    </cofactor>
</comment>
<feature type="domain" description="NAD-dependent epimerase/dehydratase" evidence="12">
    <location>
        <begin position="3"/>
        <end position="252"/>
    </location>
</feature>
<comment type="caution">
    <text evidence="13">The sequence shown here is derived from an EMBL/GenBank/DDBJ whole genome shotgun (WGS) entry which is preliminary data.</text>
</comment>
<dbReference type="SUPFAM" id="SSF51735">
    <property type="entry name" value="NAD(P)-binding Rossmann-fold domains"/>
    <property type="match status" value="1"/>
</dbReference>
<evidence type="ECO:0000256" key="1">
    <source>
        <dbReference type="ARBA" id="ARBA00000083"/>
    </source>
</evidence>
<evidence type="ECO:0000256" key="9">
    <source>
        <dbReference type="ARBA" id="ARBA00023235"/>
    </source>
</evidence>
<comment type="pathway">
    <text evidence="3 11">Carbohydrate metabolism; galactose metabolism.</text>
</comment>
<sequence>MAVLVCGGAGYIGSHAVADLIAKGKEVVVVDNLQTGHKEAVVGSAKMYIGDLRDQKFLESVFSENEIEAVMHFAADSLVGESMSDPLKYYENNVYGTLCLLKAMNNHDVRKIVFSSTAATYGDPVEIPIVETTPTTPTNPYGETKLAVEKMMKWSEQAYGMKYVILRYFNVAGAHLEMDIGEDHSPETHLIPLVLQVALGQREKIMIFGDDYETHDGTCIRDYIHVTDLVAAHILAMERLRNKGESGIYNLGNGNGYSVKEVIETARKVTGIDIPAEVAPRRQGDPAKLVASSAKAEQELGWKPRFVSIEQMIESAWKWHSTHPKGYDK</sequence>
<dbReference type="EC" id="5.1.3.2" evidence="5 11"/>
<evidence type="ECO:0000313" key="14">
    <source>
        <dbReference type="Proteomes" id="UP001516662"/>
    </source>
</evidence>
<gene>
    <name evidence="13" type="primary">galE</name>
    <name evidence="13" type="ORF">IMZ08_21140</name>
</gene>
<dbReference type="CDD" id="cd05247">
    <property type="entry name" value="UDP_G4E_1_SDR_e"/>
    <property type="match status" value="1"/>
</dbReference>
<organism evidence="13 14">
    <name type="scientific">Litchfieldia luteola</name>
    <dbReference type="NCBI Taxonomy" id="682179"/>
    <lineage>
        <taxon>Bacteria</taxon>
        <taxon>Bacillati</taxon>
        <taxon>Bacillota</taxon>
        <taxon>Bacilli</taxon>
        <taxon>Bacillales</taxon>
        <taxon>Bacillaceae</taxon>
        <taxon>Litchfieldia</taxon>
    </lineage>
</organism>
<comment type="catalytic activity">
    <reaction evidence="1 11">
        <text>UDP-alpha-D-glucose = UDP-alpha-D-galactose</text>
        <dbReference type="Rhea" id="RHEA:22168"/>
        <dbReference type="ChEBI" id="CHEBI:58885"/>
        <dbReference type="ChEBI" id="CHEBI:66914"/>
        <dbReference type="EC" id="5.1.3.2"/>
    </reaction>
</comment>
<keyword evidence="9 11" id="KW-0413">Isomerase</keyword>
<evidence type="ECO:0000256" key="3">
    <source>
        <dbReference type="ARBA" id="ARBA00004947"/>
    </source>
</evidence>
<dbReference type="Pfam" id="PF01370">
    <property type="entry name" value="Epimerase"/>
    <property type="match status" value="1"/>
</dbReference>
<evidence type="ECO:0000313" key="13">
    <source>
        <dbReference type="EMBL" id="MBE4910547.1"/>
    </source>
</evidence>
<evidence type="ECO:0000256" key="4">
    <source>
        <dbReference type="ARBA" id="ARBA00007637"/>
    </source>
</evidence>
<keyword evidence="10 11" id="KW-0119">Carbohydrate metabolism</keyword>
<dbReference type="PANTHER" id="PTHR43725:SF53">
    <property type="entry name" value="UDP-ARABINOSE 4-EPIMERASE 1"/>
    <property type="match status" value="1"/>
</dbReference>
<dbReference type="InterPro" id="IPR001509">
    <property type="entry name" value="Epimerase_deHydtase"/>
</dbReference>
<dbReference type="InterPro" id="IPR005886">
    <property type="entry name" value="UDP_G4E"/>
</dbReference>
<dbReference type="InterPro" id="IPR036291">
    <property type="entry name" value="NAD(P)-bd_dom_sf"/>
</dbReference>
<accession>A0ABR9QPX3</accession>
<dbReference type="EMBL" id="JADCLJ010000025">
    <property type="protein sequence ID" value="MBE4910547.1"/>
    <property type="molecule type" value="Genomic_DNA"/>
</dbReference>
<dbReference type="NCBIfam" id="TIGR01179">
    <property type="entry name" value="galE"/>
    <property type="match status" value="1"/>
</dbReference>
<dbReference type="GO" id="GO:0003978">
    <property type="term" value="F:UDP-glucose 4-epimerase activity"/>
    <property type="evidence" value="ECO:0007669"/>
    <property type="project" value="UniProtKB-EC"/>
</dbReference>
<dbReference type="Gene3D" id="3.40.50.720">
    <property type="entry name" value="NAD(P)-binding Rossmann-like Domain"/>
    <property type="match status" value="1"/>
</dbReference>
<dbReference type="Proteomes" id="UP001516662">
    <property type="component" value="Unassembled WGS sequence"/>
</dbReference>
<name>A0ABR9QPX3_9BACI</name>
<evidence type="ECO:0000256" key="7">
    <source>
        <dbReference type="ARBA" id="ARBA00023027"/>
    </source>
</evidence>
<evidence type="ECO:0000256" key="11">
    <source>
        <dbReference type="RuleBase" id="RU366046"/>
    </source>
</evidence>
<dbReference type="RefSeq" id="WP_193539831.1">
    <property type="nucleotide sequence ID" value="NZ_JADCLJ010000025.1"/>
</dbReference>
<comment type="subunit">
    <text evidence="11">Homodimer.</text>
</comment>
<dbReference type="Gene3D" id="3.90.25.10">
    <property type="entry name" value="UDP-galactose 4-epimerase, domain 1"/>
    <property type="match status" value="1"/>
</dbReference>
<comment type="similarity">
    <text evidence="4 11">Belongs to the NAD(P)-dependent epimerase/dehydratase family.</text>
</comment>
<protein>
    <recommendedName>
        <fullName evidence="6 11">UDP-glucose 4-epimerase</fullName>
        <ecNumber evidence="5 11">5.1.3.2</ecNumber>
    </recommendedName>
</protein>
<evidence type="ECO:0000256" key="6">
    <source>
        <dbReference type="ARBA" id="ARBA00018569"/>
    </source>
</evidence>
<keyword evidence="7 11" id="KW-0520">NAD</keyword>
<reference evidence="13 14" key="1">
    <citation type="submission" date="2020-10" db="EMBL/GenBank/DDBJ databases">
        <title>Bacillus sp. HD4P25, an endophyte from a halophyte.</title>
        <authorList>
            <person name="Sun J.-Q."/>
        </authorList>
    </citation>
    <scope>NUCLEOTIDE SEQUENCE [LARGE SCALE GENOMIC DNA]</scope>
    <source>
        <strain evidence="13 14">YIM 93174</strain>
    </source>
</reference>
<proteinExistence type="inferred from homology"/>